<gene>
    <name evidence="1" type="ORF">FPAR1323_LOCUS5425</name>
</gene>
<protein>
    <recommendedName>
        <fullName evidence="2">Coatomer subunit epsilon</fullName>
    </recommendedName>
</protein>
<dbReference type="Gene3D" id="1.25.40.920">
    <property type="entry name" value="TRAP transporter T-component"/>
    <property type="match status" value="1"/>
</dbReference>
<reference evidence="1" key="1">
    <citation type="submission" date="2021-01" db="EMBL/GenBank/DDBJ databases">
        <authorList>
            <person name="Corre E."/>
            <person name="Pelletier E."/>
            <person name="Niang G."/>
            <person name="Scheremetjew M."/>
            <person name="Finn R."/>
            <person name="Kale V."/>
            <person name="Holt S."/>
            <person name="Cochrane G."/>
            <person name="Meng A."/>
            <person name="Brown T."/>
            <person name="Cohen L."/>
        </authorList>
    </citation>
    <scope>NUCLEOTIDE SEQUENCE</scope>
    <source>
        <strain evidence="1">RCC1693</strain>
    </source>
</reference>
<dbReference type="EMBL" id="HBGT01009988">
    <property type="protein sequence ID" value="CAD9402929.1"/>
    <property type="molecule type" value="Transcribed_RNA"/>
</dbReference>
<proteinExistence type="predicted"/>
<dbReference type="AlphaFoldDB" id="A0A7S2BPF7"/>
<evidence type="ECO:0008006" key="2">
    <source>
        <dbReference type="Google" id="ProtNLM"/>
    </source>
</evidence>
<dbReference type="InterPro" id="IPR011990">
    <property type="entry name" value="TPR-like_helical_dom_sf"/>
</dbReference>
<accession>A0A7S2BPF7</accession>
<dbReference type="SUPFAM" id="SSF48452">
    <property type="entry name" value="TPR-like"/>
    <property type="match status" value="1"/>
</dbReference>
<sequence>MAASSKGLIRVATSGDLPKLEKAVDDLRDIDETYDNGVAWIFAGSNYLALPRPIKSADKARVRFRKAQGISSDSPRNLYFSALAAMEAGSVKQAAKLFQRSLDAPAVSTSDRDLEAFLREQAKAGLAKCS</sequence>
<name>A0A7S2BPF7_9STRA</name>
<dbReference type="InterPro" id="IPR038537">
    <property type="entry name" value="TatT_sf"/>
</dbReference>
<evidence type="ECO:0000313" key="1">
    <source>
        <dbReference type="EMBL" id="CAD9402929.1"/>
    </source>
</evidence>
<organism evidence="1">
    <name type="scientific">Florenciella parvula</name>
    <dbReference type="NCBI Taxonomy" id="236787"/>
    <lineage>
        <taxon>Eukaryota</taxon>
        <taxon>Sar</taxon>
        <taxon>Stramenopiles</taxon>
        <taxon>Ochrophyta</taxon>
        <taxon>Dictyochophyceae</taxon>
        <taxon>Florenciellales</taxon>
        <taxon>Florenciella</taxon>
    </lineage>
</organism>